<protein>
    <recommendedName>
        <fullName evidence="5">GPI anchored protein</fullName>
    </recommendedName>
</protein>
<accession>A0A6G1HVW0</accession>
<evidence type="ECO:0000313" key="3">
    <source>
        <dbReference type="EMBL" id="KAF2400051.1"/>
    </source>
</evidence>
<feature type="chain" id="PRO_5026206904" description="GPI anchored protein" evidence="2">
    <location>
        <begin position="19"/>
        <end position="236"/>
    </location>
</feature>
<feature type="region of interest" description="Disordered" evidence="1">
    <location>
        <begin position="170"/>
        <end position="214"/>
    </location>
</feature>
<evidence type="ECO:0000256" key="1">
    <source>
        <dbReference type="SAM" id="MobiDB-lite"/>
    </source>
</evidence>
<reference evidence="3" key="1">
    <citation type="journal article" date="2020" name="Stud. Mycol.">
        <title>101 Dothideomycetes genomes: a test case for predicting lifestyles and emergence of pathogens.</title>
        <authorList>
            <person name="Haridas S."/>
            <person name="Albert R."/>
            <person name="Binder M."/>
            <person name="Bloem J."/>
            <person name="Labutti K."/>
            <person name="Salamov A."/>
            <person name="Andreopoulos B."/>
            <person name="Baker S."/>
            <person name="Barry K."/>
            <person name="Bills G."/>
            <person name="Bluhm B."/>
            <person name="Cannon C."/>
            <person name="Castanera R."/>
            <person name="Culley D."/>
            <person name="Daum C."/>
            <person name="Ezra D."/>
            <person name="Gonzalez J."/>
            <person name="Henrissat B."/>
            <person name="Kuo A."/>
            <person name="Liang C."/>
            <person name="Lipzen A."/>
            <person name="Lutzoni F."/>
            <person name="Magnuson J."/>
            <person name="Mondo S."/>
            <person name="Nolan M."/>
            <person name="Ohm R."/>
            <person name="Pangilinan J."/>
            <person name="Park H.-J."/>
            <person name="Ramirez L."/>
            <person name="Alfaro M."/>
            <person name="Sun H."/>
            <person name="Tritt A."/>
            <person name="Yoshinaga Y."/>
            <person name="Zwiers L.-H."/>
            <person name="Turgeon B."/>
            <person name="Goodwin S."/>
            <person name="Spatafora J."/>
            <person name="Crous P."/>
            <person name="Grigoriev I."/>
        </authorList>
    </citation>
    <scope>NUCLEOTIDE SEQUENCE</scope>
    <source>
        <strain evidence="3">CBS 262.69</strain>
    </source>
</reference>
<dbReference type="PANTHER" id="PTHR40640">
    <property type="entry name" value="ANCHORED GLYCOPROTEIN, PUTATIVE (AFU_ORTHOLOGUE AFUA_8G04860)-RELATED"/>
    <property type="match status" value="1"/>
</dbReference>
<dbReference type="AlphaFoldDB" id="A0A6G1HVW0"/>
<dbReference type="OrthoDB" id="4991875at2759"/>
<proteinExistence type="predicted"/>
<dbReference type="Proteomes" id="UP000799640">
    <property type="component" value="Unassembled WGS sequence"/>
</dbReference>
<dbReference type="EMBL" id="ML996696">
    <property type="protein sequence ID" value="KAF2400051.1"/>
    <property type="molecule type" value="Genomic_DNA"/>
</dbReference>
<gene>
    <name evidence="3" type="ORF">EJ06DRAFT_530807</name>
</gene>
<evidence type="ECO:0000256" key="2">
    <source>
        <dbReference type="SAM" id="SignalP"/>
    </source>
</evidence>
<evidence type="ECO:0000313" key="4">
    <source>
        <dbReference type="Proteomes" id="UP000799640"/>
    </source>
</evidence>
<name>A0A6G1HVW0_9PEZI</name>
<dbReference type="PANTHER" id="PTHR40640:SF1">
    <property type="entry name" value="ANCHORED GLYCOPROTEIN, PUTATIVE (AFU_ORTHOLOGUE AFUA_8G04860)-RELATED"/>
    <property type="match status" value="1"/>
</dbReference>
<sequence>MHALTLSFMTTFLPSALTLSLMTASFPTAFAGAETRTTATPTGPTVQAFLGFVADPQILVASIKSASPSATVMEIGCPDGTSGNDCGFNPPLTLTQGPTTAVLVQDRPDYTGFTMSIGCSLDTKASTAVCVSSMGGAEANFPGVETGTVTGTDYGFSPVTVTAGAEKLSAASGSATTGKTSGTATGKATGTTKSGASASGTAASASGSSTGSSGAGRVVGSGIALGVVALAICILA</sequence>
<feature type="compositionally biased region" description="Low complexity" evidence="1">
    <location>
        <begin position="170"/>
        <end position="212"/>
    </location>
</feature>
<evidence type="ECO:0008006" key="5">
    <source>
        <dbReference type="Google" id="ProtNLM"/>
    </source>
</evidence>
<keyword evidence="2" id="KW-0732">Signal</keyword>
<feature type="signal peptide" evidence="2">
    <location>
        <begin position="1"/>
        <end position="18"/>
    </location>
</feature>
<keyword evidence="4" id="KW-1185">Reference proteome</keyword>
<organism evidence="3 4">
    <name type="scientific">Trichodelitschia bisporula</name>
    <dbReference type="NCBI Taxonomy" id="703511"/>
    <lineage>
        <taxon>Eukaryota</taxon>
        <taxon>Fungi</taxon>
        <taxon>Dikarya</taxon>
        <taxon>Ascomycota</taxon>
        <taxon>Pezizomycotina</taxon>
        <taxon>Dothideomycetes</taxon>
        <taxon>Dothideomycetes incertae sedis</taxon>
        <taxon>Phaeotrichales</taxon>
        <taxon>Phaeotrichaceae</taxon>
        <taxon>Trichodelitschia</taxon>
    </lineage>
</organism>